<dbReference type="OrthoDB" id="1545at2759"/>
<evidence type="ECO:0000256" key="7">
    <source>
        <dbReference type="ARBA" id="ARBA00023146"/>
    </source>
</evidence>
<keyword evidence="10" id="KW-1185">Reference proteome</keyword>
<evidence type="ECO:0000313" key="9">
    <source>
        <dbReference type="EMBL" id="KAF6001959.1"/>
    </source>
</evidence>
<dbReference type="NCBIfam" id="TIGR00211">
    <property type="entry name" value="glyS"/>
    <property type="match status" value="1"/>
</dbReference>
<dbReference type="EMBL" id="VWRR01000012">
    <property type="protein sequence ID" value="KAF6001959.1"/>
    <property type="molecule type" value="Genomic_DNA"/>
</dbReference>
<organism evidence="9 10">
    <name type="scientific">Cyanidiococcus yangmingshanensis</name>
    <dbReference type="NCBI Taxonomy" id="2690220"/>
    <lineage>
        <taxon>Eukaryota</taxon>
        <taxon>Rhodophyta</taxon>
        <taxon>Bangiophyceae</taxon>
        <taxon>Cyanidiales</taxon>
        <taxon>Cyanidiaceae</taxon>
        <taxon>Cyanidiococcus</taxon>
    </lineage>
</organism>
<dbReference type="PANTHER" id="PTHR30075">
    <property type="entry name" value="GLYCYL-TRNA SYNTHETASE"/>
    <property type="match status" value="1"/>
</dbReference>
<reference evidence="9 10" key="1">
    <citation type="journal article" date="2020" name="J. Phycol.">
        <title>Comparative genome analysis reveals Cyanidiococcus gen. nov., a new extremophilic red algal genus sister to Cyanidioschyzon (Cyanidioschyzonaceae, Rhodophyta).</title>
        <authorList>
            <person name="Liu S.-L."/>
            <person name="Chiang Y.-R."/>
            <person name="Yoon H.S."/>
            <person name="Fu H.-Y."/>
        </authorList>
    </citation>
    <scope>NUCLEOTIDE SEQUENCE [LARGE SCALE GENOMIC DNA]</scope>
    <source>
        <strain evidence="9 10">THAL066</strain>
    </source>
</reference>
<evidence type="ECO:0000256" key="3">
    <source>
        <dbReference type="ARBA" id="ARBA00022598"/>
    </source>
</evidence>
<evidence type="ECO:0000256" key="4">
    <source>
        <dbReference type="ARBA" id="ARBA00022741"/>
    </source>
</evidence>
<keyword evidence="3" id="KW-0436">Ligase</keyword>
<dbReference type="PRINTS" id="PR01045">
    <property type="entry name" value="TRNASYNTHGB"/>
</dbReference>
<dbReference type="Proteomes" id="UP000530660">
    <property type="component" value="Unassembled WGS sequence"/>
</dbReference>
<dbReference type="GO" id="GO:0004820">
    <property type="term" value="F:glycine-tRNA ligase activity"/>
    <property type="evidence" value="ECO:0007669"/>
    <property type="project" value="UniProtKB-EC"/>
</dbReference>
<dbReference type="InterPro" id="IPR015944">
    <property type="entry name" value="Gly-tRNA-synth_bsu"/>
</dbReference>
<dbReference type="SUPFAM" id="SSF109604">
    <property type="entry name" value="HD-domain/PDEase-like"/>
    <property type="match status" value="1"/>
</dbReference>
<evidence type="ECO:0000256" key="5">
    <source>
        <dbReference type="ARBA" id="ARBA00022840"/>
    </source>
</evidence>
<comment type="catalytic activity">
    <reaction evidence="8">
        <text>tRNA(Gly) + glycine + ATP = glycyl-tRNA(Gly) + AMP + diphosphate</text>
        <dbReference type="Rhea" id="RHEA:16013"/>
        <dbReference type="Rhea" id="RHEA-COMP:9664"/>
        <dbReference type="Rhea" id="RHEA-COMP:9683"/>
        <dbReference type="ChEBI" id="CHEBI:30616"/>
        <dbReference type="ChEBI" id="CHEBI:33019"/>
        <dbReference type="ChEBI" id="CHEBI:57305"/>
        <dbReference type="ChEBI" id="CHEBI:78442"/>
        <dbReference type="ChEBI" id="CHEBI:78522"/>
        <dbReference type="ChEBI" id="CHEBI:456215"/>
        <dbReference type="EC" id="6.1.1.14"/>
    </reaction>
</comment>
<evidence type="ECO:0000313" key="10">
    <source>
        <dbReference type="Proteomes" id="UP000530660"/>
    </source>
</evidence>
<dbReference type="PANTHER" id="PTHR30075:SF2">
    <property type="entry name" value="GLYCINE--TRNA LIGASE, CHLOROPLASTIC_MITOCHONDRIAL 2"/>
    <property type="match status" value="1"/>
</dbReference>
<accession>A0A7J7IGZ3</accession>
<dbReference type="HAMAP" id="MF_00255">
    <property type="entry name" value="Gly_tRNA_synth_beta"/>
    <property type="match status" value="1"/>
</dbReference>
<comment type="caution">
    <text evidence="9">The sequence shown here is derived from an EMBL/GenBank/DDBJ whole genome shotgun (WGS) entry which is preliminary data.</text>
</comment>
<evidence type="ECO:0000256" key="8">
    <source>
        <dbReference type="ARBA" id="ARBA00047937"/>
    </source>
</evidence>
<dbReference type="EC" id="6.1.1.14" evidence="2"/>
<dbReference type="AlphaFoldDB" id="A0A7J7IGZ3"/>
<sequence>MRSLARDVAALWLERREELEFPLGLTRIAASTESKDAPSPVQVQPEIIAQDGSAGAQTQTAIQADHATLLVEIGTEELPPADVDAAIQQLRDKLLDFLQEHRLIKSRSQVRVRLRATPRRQAILVDGVSRRQPDQKTEVRGPPTRIAFDPESGALTQAGVSFAQRNQVRNWDTEIMRKQTKQGEYIFVSRTILGQEALSLLQIHLASSVIANIQFRRNMRWNDSGISYSRPIRWLVAMLDDQVIPVEFAGVRSAAMTAGLRQKGRAPMVPLPRADTYDAVVENAHIIADLSIREQTILTQAKALAQRVQGTIYDPDDAILHEVTRLTEAPRILLGSFDATYLALPAPVLTTVMQKHQRYFPIQAEGETPLCETAELRLRNAFILVANGATCDEDLVRVGNESVLRARFADAKFFYEADMKRPLASNVPKLDGLVFQERLGSMLDKTKRIQVLVSSVVEAMARSRRFRGSHMRTGDARSPVPSAAPNVSMATFESSLDLHRVKEVALEAAALCKADLTTQLVVEFTCLAGVMGEHYARKQGYSIEVAQAIFESVLPRTAGDRLPQSVAGAAIALSDRLDSLVGLFGVGLAPKATSDPFGLRRAALGVLQILCHGEFDGVALDELIKLSSAAFEKQNISLSGDTLSELVDFIGKRFEQWLLDSDAISFATDDRSSLEDTTTIRIRVDAVRAILQCHRNNPARAYRMLQTLYQLLHEERFRDAVTSYLRPARLVRGRSNLDGRVDPRLFQDRAERELWEALEEAGFGMDRRPFADDDLESMVSALGSLRPRIDAFLDNVLVMVDDPALCRNRLNLCARIARIPAGMLDMEQLQGWF</sequence>
<dbReference type="GO" id="GO:0005524">
    <property type="term" value="F:ATP binding"/>
    <property type="evidence" value="ECO:0007669"/>
    <property type="project" value="UniProtKB-KW"/>
</dbReference>
<dbReference type="GO" id="GO:0006426">
    <property type="term" value="P:glycyl-tRNA aminoacylation"/>
    <property type="evidence" value="ECO:0007669"/>
    <property type="project" value="InterPro"/>
</dbReference>
<proteinExistence type="inferred from homology"/>
<evidence type="ECO:0000256" key="6">
    <source>
        <dbReference type="ARBA" id="ARBA00022917"/>
    </source>
</evidence>
<keyword evidence="7" id="KW-0030">Aminoacyl-tRNA synthetase</keyword>
<keyword evidence="4" id="KW-0547">Nucleotide-binding</keyword>
<dbReference type="Pfam" id="PF02092">
    <property type="entry name" value="tRNA_synt_2f"/>
    <property type="match status" value="1"/>
</dbReference>
<evidence type="ECO:0000256" key="1">
    <source>
        <dbReference type="ARBA" id="ARBA00008226"/>
    </source>
</evidence>
<dbReference type="GO" id="GO:0005829">
    <property type="term" value="C:cytosol"/>
    <property type="evidence" value="ECO:0007669"/>
    <property type="project" value="TreeGrafter"/>
</dbReference>
<keyword evidence="5" id="KW-0067">ATP-binding</keyword>
<dbReference type="InterPro" id="IPR006194">
    <property type="entry name" value="Gly-tRNA-synth_heterodimer"/>
</dbReference>
<keyword evidence="6" id="KW-0648">Protein biosynthesis</keyword>
<evidence type="ECO:0000256" key="2">
    <source>
        <dbReference type="ARBA" id="ARBA00012829"/>
    </source>
</evidence>
<dbReference type="PROSITE" id="PS50861">
    <property type="entry name" value="AA_TRNA_LIGASE_II_GLYAB"/>
    <property type="match status" value="1"/>
</dbReference>
<comment type="similarity">
    <text evidence="1">Belongs to the class-II aminoacyl-tRNA synthetase family.</text>
</comment>
<protein>
    <recommendedName>
        <fullName evidence="2">glycine--tRNA ligase</fullName>
        <ecNumber evidence="2">6.1.1.14</ecNumber>
    </recommendedName>
</protein>
<gene>
    <name evidence="9" type="ORF">F1559_002272</name>
</gene>
<name>A0A7J7IGZ3_9RHOD</name>